<feature type="domain" description="Coilin N-terminal" evidence="6">
    <location>
        <begin position="40"/>
        <end position="176"/>
    </location>
</feature>
<dbReference type="Pfam" id="PF15862">
    <property type="entry name" value="Coilin_N"/>
    <property type="match status" value="1"/>
</dbReference>
<evidence type="ECO:0000259" key="6">
    <source>
        <dbReference type="Pfam" id="PF15862"/>
    </source>
</evidence>
<dbReference type="Proteomes" id="UP000824890">
    <property type="component" value="Unassembled WGS sequence"/>
</dbReference>
<keyword evidence="2 4" id="KW-0808">Transferase</keyword>
<evidence type="ECO:0000259" key="7">
    <source>
        <dbReference type="Pfam" id="PF22528"/>
    </source>
</evidence>
<dbReference type="CDD" id="cd02440">
    <property type="entry name" value="AdoMet_MTases"/>
    <property type="match status" value="1"/>
</dbReference>
<dbReference type="PANTHER" id="PTHR11006">
    <property type="entry name" value="PROTEIN ARGININE N-METHYLTRANSFERASE"/>
    <property type="match status" value="1"/>
</dbReference>
<evidence type="ECO:0000256" key="3">
    <source>
        <dbReference type="ARBA" id="ARBA00022691"/>
    </source>
</evidence>
<dbReference type="Pfam" id="PF22528">
    <property type="entry name" value="PRMT_C"/>
    <property type="match status" value="1"/>
</dbReference>
<dbReference type="SUPFAM" id="SSF53335">
    <property type="entry name" value="S-adenosyl-L-methionine-dependent methyltransferases"/>
    <property type="match status" value="1"/>
</dbReference>
<keyword evidence="9" id="KW-1185">Reference proteome</keyword>
<gene>
    <name evidence="8" type="ORF">HID58_064889</name>
</gene>
<evidence type="ECO:0000313" key="8">
    <source>
        <dbReference type="EMBL" id="KAH0877495.1"/>
    </source>
</evidence>
<organism evidence="8 9">
    <name type="scientific">Brassica napus</name>
    <name type="common">Rape</name>
    <dbReference type="NCBI Taxonomy" id="3708"/>
    <lineage>
        <taxon>Eukaryota</taxon>
        <taxon>Viridiplantae</taxon>
        <taxon>Streptophyta</taxon>
        <taxon>Embryophyta</taxon>
        <taxon>Tracheophyta</taxon>
        <taxon>Spermatophyta</taxon>
        <taxon>Magnoliopsida</taxon>
        <taxon>eudicotyledons</taxon>
        <taxon>Gunneridae</taxon>
        <taxon>Pentapetalae</taxon>
        <taxon>rosids</taxon>
        <taxon>malvids</taxon>
        <taxon>Brassicales</taxon>
        <taxon>Brassicaceae</taxon>
        <taxon>Brassiceae</taxon>
        <taxon>Brassica</taxon>
    </lineage>
</organism>
<evidence type="ECO:0000256" key="5">
    <source>
        <dbReference type="SAM" id="MobiDB-lite"/>
    </source>
</evidence>
<comment type="caution">
    <text evidence="8">The sequence shown here is derived from an EMBL/GenBank/DDBJ whole genome shotgun (WGS) entry which is preliminary data.</text>
</comment>
<feature type="region of interest" description="Disordered" evidence="5">
    <location>
        <begin position="302"/>
        <end position="324"/>
    </location>
</feature>
<dbReference type="EMBL" id="JAGKQM010000015">
    <property type="protein sequence ID" value="KAH0877495.1"/>
    <property type="molecule type" value="Genomic_DNA"/>
</dbReference>
<dbReference type="PANTHER" id="PTHR11006:SF119">
    <property type="entry name" value="GENOME ASSEMBLY, CHROMOSOME: A07"/>
    <property type="match status" value="1"/>
</dbReference>
<evidence type="ECO:0000256" key="1">
    <source>
        <dbReference type="ARBA" id="ARBA00022603"/>
    </source>
</evidence>
<keyword evidence="3 4" id="KW-0949">S-adenosyl-L-methionine</keyword>
<dbReference type="InterPro" id="IPR025799">
    <property type="entry name" value="Arg_MeTrfase"/>
</dbReference>
<dbReference type="InterPro" id="IPR055135">
    <property type="entry name" value="PRMT_dom"/>
</dbReference>
<dbReference type="PROSITE" id="PS51678">
    <property type="entry name" value="SAM_MT_PRMT"/>
    <property type="match status" value="1"/>
</dbReference>
<evidence type="ECO:0008006" key="10">
    <source>
        <dbReference type="Google" id="ProtNLM"/>
    </source>
</evidence>
<dbReference type="Gene3D" id="3.40.140.10">
    <property type="entry name" value="Cytidine Deaminase, domain 2"/>
    <property type="match status" value="1"/>
</dbReference>
<name>A0ABQ7ZBM0_BRANA</name>
<dbReference type="Pfam" id="PF06325">
    <property type="entry name" value="PrmA"/>
    <property type="match status" value="1"/>
</dbReference>
<evidence type="ECO:0000313" key="9">
    <source>
        <dbReference type="Proteomes" id="UP000824890"/>
    </source>
</evidence>
<evidence type="ECO:0000256" key="2">
    <source>
        <dbReference type="ARBA" id="ARBA00022679"/>
    </source>
</evidence>
<sequence length="926" mass="102934">MRGVLRPASDAYKSSATHMIIIRLHLFRLWSQSAGEGEGVRLLFEDQRVPSKCRKKQGLKRSWVVLDPKRHPTVSEFSDHLLCLFEACPHGISLSMDGFVLPPFESSRVLKDKDIVWRKKCKLAATEESPVERENEAVVSKGNAVKKRKKSDAQRTENDEQNVVNAKPKTKSKKSSQQAESEEPNEQCNMSGETKKTPSRSARLKKAKRQWLREKTKQEKEEIQQKQVVVAPSQKPAFTTNHRVTKENRSEALETQQPDESGDGVGDEVVPVEVRPGQNQDCACSQVVESKSLEQLRYHRSSQVSTLQASDQTATNPKLSTNNGLQTPVKEKETLKASSCADSQIAASSSASLLALVATPFESTSSQILSVSRLISGSESTSSSSRIGALRFNIQQNLIEDNATTHFWTSPHALARLGVAILNTDVRAGAYYASVMENKLDFSGCVVLHVGAGSGVLALCAAQAGAKHVYLVEASEYALKLIDENPTLSELITVIEGNVEDVALPEKPDVLISEPLGMHFTHGKSADLGFNERGLKSYVIARDRFISPNGKMLGKMFPSAGRIHIAPFTDEFLFTEMANKPVVDGFDKSLLVAHPMIHTIDFTQKKEGDFYVMDMPLLFISSTSTMVHGLALWFEVLLDGSVDKRWIKTSPRAPTTDCFRIRCVFPHAIDVVIGQSITGRARFEALTDQSYTIDITLTAEMFGRGGSKIGYQSYKSKFELCQAQQVTPLPPKDETEDDWYSQFQYGAEDNFHGFFIPWDLLQRFLSAEDAKSSMVVGILVGTEQHKVTHILLPPQWSRQGELHISDIPLEDMHLQGTTLIGYLRTEASCEITPPTAADVRFLSKHFGKEAIVGICSSRSTPPSMAFYKLTEEAFVATSWKLDEKTSVLFLVPRGGIWNYNTCVNNRWKNMPYRLRVSSLPKAYLGC</sequence>
<reference evidence="8 9" key="1">
    <citation type="submission" date="2021-05" db="EMBL/GenBank/DDBJ databases">
        <title>Genome Assembly of Synthetic Allotetraploid Brassica napus Reveals Homoeologous Exchanges between Subgenomes.</title>
        <authorList>
            <person name="Davis J.T."/>
        </authorList>
    </citation>
    <scope>NUCLEOTIDE SEQUENCE [LARGE SCALE GENOMIC DNA]</scope>
    <source>
        <strain evidence="9">cv. Da-Ae</strain>
        <tissue evidence="8">Seedling</tissue>
    </source>
</reference>
<dbReference type="Gene3D" id="3.40.50.150">
    <property type="entry name" value="Vaccinia Virus protein VP39"/>
    <property type="match status" value="1"/>
</dbReference>
<dbReference type="Gene3D" id="2.70.160.11">
    <property type="entry name" value="Hnrnp arginine n-methyltransferase1"/>
    <property type="match status" value="1"/>
</dbReference>
<protein>
    <recommendedName>
        <fullName evidence="10">Coilin</fullName>
    </recommendedName>
</protein>
<proteinExistence type="predicted"/>
<dbReference type="InterPro" id="IPR031722">
    <property type="entry name" value="Coilin_N"/>
</dbReference>
<feature type="region of interest" description="Disordered" evidence="5">
    <location>
        <begin position="128"/>
        <end position="265"/>
    </location>
</feature>
<feature type="compositionally biased region" description="Basic and acidic residues" evidence="5">
    <location>
        <begin position="211"/>
        <end position="224"/>
    </location>
</feature>
<evidence type="ECO:0000256" key="4">
    <source>
        <dbReference type="PROSITE-ProRule" id="PRU01015"/>
    </source>
</evidence>
<dbReference type="InterPro" id="IPR029063">
    <property type="entry name" value="SAM-dependent_MTases_sf"/>
</dbReference>
<accession>A0ABQ7ZBM0</accession>
<feature type="domain" description="Protein arginine N-methyltransferase" evidence="7">
    <location>
        <begin position="578"/>
        <end position="698"/>
    </location>
</feature>
<keyword evidence="1 4" id="KW-0489">Methyltransferase</keyword>